<evidence type="ECO:0000313" key="2">
    <source>
        <dbReference type="EMBL" id="QWT30111.1"/>
    </source>
</evidence>
<dbReference type="EMBL" id="MW822145">
    <property type="protein sequence ID" value="QWT30111.1"/>
    <property type="molecule type" value="Genomic_DNA"/>
</dbReference>
<dbReference type="RefSeq" id="YP_010652068.1">
    <property type="nucleotide sequence ID" value="NC_070784.1"/>
</dbReference>
<keyword evidence="1" id="KW-0812">Transmembrane</keyword>
<dbReference type="Proteomes" id="UP000683399">
    <property type="component" value="Segment"/>
</dbReference>
<keyword evidence="1" id="KW-0472">Membrane</keyword>
<dbReference type="GeneID" id="77927816"/>
<gene>
    <name evidence="2" type="primary">249</name>
    <name evidence="2" type="ORF">SEA_TUNATARTARE_249</name>
</gene>
<dbReference type="KEGG" id="vg:77927816"/>
<protein>
    <submittedName>
        <fullName evidence="2">Membrane protein</fullName>
    </submittedName>
</protein>
<evidence type="ECO:0000256" key="1">
    <source>
        <dbReference type="SAM" id="Phobius"/>
    </source>
</evidence>
<keyword evidence="1" id="KW-1133">Transmembrane helix</keyword>
<feature type="transmembrane region" description="Helical" evidence="1">
    <location>
        <begin position="6"/>
        <end position="27"/>
    </location>
</feature>
<evidence type="ECO:0000313" key="3">
    <source>
        <dbReference type="Proteomes" id="UP000683399"/>
    </source>
</evidence>
<accession>A0A8F2IWM8</accession>
<reference evidence="2 3" key="1">
    <citation type="submission" date="2021-03" db="EMBL/GenBank/DDBJ databases">
        <authorList>
            <person name="Alqahtani R."/>
            <person name="Behailu E."/>
            <person name="Cappabianca D.W."/>
            <person name="Csanadi-Schwartz K.M."/>
            <person name="Dalal A.S."/>
            <person name="Fahim M.S."/>
            <person name="Franklin J.M."/>
            <person name="Gluckman M.H."/>
            <person name="Levine C.J."/>
            <person name="Martin N."/>
            <person name="Milza N."/>
            <person name="Najmabadi R."/>
            <person name="Newman A.M."/>
            <person name="Pajunar M."/>
            <person name="Qalawee I."/>
            <person name="Rizvi A."/>
            <person name="Samuel A."/>
            <person name="Smith A."/>
            <person name="Swann F.E."/>
            <person name="Sweeney P."/>
            <person name="Torres N.R."/>
            <person name="Ventrone L."/>
            <person name="Ventura L."/>
            <person name="Wroe M."/>
            <person name="Acquaye N.A."/>
            <person name="Agnes T.J."/>
            <person name="Ahmed A."/>
            <person name="Ahmed S."/>
            <person name="Amodu B.A."/>
            <person name="Arefeayne N.F."/>
            <person name="Asamoah-Frimpong E.A."/>
            <person name="Attaran A."/>
            <person name="Barragan J.M."/>
            <person name="Baumgarten L.N."/>
            <person name="Berhane B."/>
            <person name="Beyene A."/>
            <person name="Bhattarai B."/>
            <person name="Biondokin D.V."/>
            <person name="Boone B.K."/>
            <person name="Burney S.Z."/>
            <person name="Cayanan J.T."/>
            <person name="Cesta G."/>
            <person name="Chang J."/>
            <person name="Chavez J."/>
            <person name="Chorbajian C."/>
            <person name="Christian S."/>
            <person name="Corns J.R."/>
            <person name="Corns N.R."/>
            <person name="Cowan J.T."/>
            <person name="Coyne C."/>
            <person name="Dadzie B."/>
            <person name="Datu D.V."/>
            <person name="Deng B.C."/>
            <person name="Der L."/>
            <person name="Dickerson K."/>
            <person name="Dozier E."/>
            <person name="Egbunine A.O."/>
            <person name="Farooq M."/>
            <person name="Fonge A.E."/>
            <person name="Ghomsi-Nono M.P."/>
            <person name="Giampietro H."/>
            <person name="Gunnison R.P."/>
            <person name="Han S.H."/>
            <person name="Hennigan A.J."/>
            <person name="Hong A.N."/>
            <person name="Ijomor E.C."/>
            <person name="Jalali A."/>
            <person name="Jamil T.Z."/>
            <person name="Jenkins C.R."/>
            <person name="Joseph M.A."/>
            <person name="Jowanowitch O.J."/>
            <person name="Kang D."/>
            <person name="Khan A."/>
            <person name="Khan Z.K."/>
            <person name="Kiewe T."/>
            <person name="Kjerulf A.B."/>
            <person name="Kolosey V."/>
            <person name="Kurup M."/>
            <person name="Lee V.H."/>
            <person name="Llontop-Maldonado V."/>
            <person name="Long P."/>
            <person name="Lu N."/>
            <person name="Majekodunmi A."/>
            <person name="Malik H.W."/>
            <person name="Marcellino S.C."/>
            <person name="Martinez L.A."/>
            <person name="Meher F.N."/>
            <person name="Michelin M.A."/>
            <person name="Mitchell K.G."/>
            <person name="Mullens W.J."/>
            <person name="Nwakama C."/>
            <person name="Nwosu F.T."/>
            <person name="Oboh E.C."/>
            <person name="Odujinrin O."/>
            <person name="Ogunsan O."/>
            <person name="O'Neill K."/>
            <person name="Oxlaj J.A."/>
            <person name="Patel A.K."/>
            <person name="Patel B.R."/>
            <person name="Pham Q."/>
            <person name="Porter J."/>
            <person name="Portes J."/>
            <person name="Prokopenko A."/>
            <person name="Quraishi M."/>
            <person name="Qureshi M."/>
            <person name="Rivera A."/>
            <person name="Rubalsky V."/>
            <person name="Saikali Y."/>
            <person name="Saqaf K."/>
            <person name="Saroya S.R."/>
            <person name="Seas A."/>
            <person name="Shadrick R.E."/>
            <person name="Sharda N."/>
            <person name="Sigindere M.T."/>
            <person name="Simbi V.G."/>
            <person name="Thuzar C."/>
            <person name="Tran K."/>
            <person name="Tran V.D."/>
            <person name="Trang W."/>
            <person name="Vaishnav N."/>
            <person name="Vuong K."/>
            <person name="Walker C."/>
            <person name="Wallace S.A."/>
            <person name="Warfield J.C."/>
            <person name="Wikina T."/>
            <person name="Wobbeking F.T."/>
            <person name="Worrent L.D."/>
            <person name="Yan T."/>
            <person name="Zehra A."/>
            <person name="Avazpour P."/>
            <person name="Kim F.M."/>
            <person name="Mason K."/>
            <person name="Nguyen D.A."/>
            <person name="Pettit S.M."/>
            <person name="Zhou O.J."/>
            <person name="Brissett D.L."/>
            <person name="Gualtieri C."/>
            <person name="Hufford T.M."/>
            <person name="Ko J.M."/>
            <person name="Novak J.K."/>
            <person name="Smith Z.M."/>
            <person name="Mayer-Bacon C."/>
            <person name="Erill I."/>
            <person name="Caruso S.M."/>
            <person name="Garlena R.A."/>
            <person name="Russell D.A."/>
            <person name="Pope W.H."/>
            <person name="Jacobs-Sera D."/>
            <person name="Hatfull G.F."/>
        </authorList>
    </citation>
    <scope>NUCLEOTIDE SEQUENCE [LARGE SCALE GENOMIC DNA]</scope>
</reference>
<organism evidence="2 3">
    <name type="scientific">Streptomyces phage TunaTartare</name>
    <dbReference type="NCBI Taxonomy" id="2848887"/>
    <lineage>
        <taxon>Viruses</taxon>
        <taxon>Duplodnaviria</taxon>
        <taxon>Heunggongvirae</taxon>
        <taxon>Uroviricota</taxon>
        <taxon>Caudoviricetes</taxon>
        <taxon>Stanwilliamsviridae</taxon>
        <taxon>Loccivirinae</taxon>
        <taxon>Faustvirus</taxon>
        <taxon>Faustvirus tunatartare</taxon>
    </lineage>
</organism>
<proteinExistence type="predicted"/>
<keyword evidence="3" id="KW-1185">Reference proteome</keyword>
<name>A0A8F2IWM8_9CAUD</name>
<sequence>MDWFWVKFGLAVATLLAIMAGVVWMIVEHGNWLQDQQEKEDACLKAGGMWIDNRNTDSYCFFNK</sequence>